<feature type="transmembrane region" description="Helical" evidence="6">
    <location>
        <begin position="54"/>
        <end position="74"/>
    </location>
</feature>
<feature type="transmembrane region" description="Helical" evidence="6">
    <location>
        <begin position="328"/>
        <end position="347"/>
    </location>
</feature>
<feature type="transmembrane region" description="Helical" evidence="6">
    <location>
        <begin position="302"/>
        <end position="322"/>
    </location>
</feature>
<proteinExistence type="predicted"/>
<evidence type="ECO:0000256" key="6">
    <source>
        <dbReference type="SAM" id="Phobius"/>
    </source>
</evidence>
<dbReference type="PROSITE" id="PS50850">
    <property type="entry name" value="MFS"/>
    <property type="match status" value="1"/>
</dbReference>
<evidence type="ECO:0000256" key="2">
    <source>
        <dbReference type="ARBA" id="ARBA00022475"/>
    </source>
</evidence>
<feature type="transmembrane region" description="Helical" evidence="6">
    <location>
        <begin position="86"/>
        <end position="105"/>
    </location>
</feature>
<comment type="caution">
    <text evidence="8">The sequence shown here is derived from an EMBL/GenBank/DDBJ whole genome shotgun (WGS) entry which is preliminary data.</text>
</comment>
<feature type="transmembrane region" description="Helical" evidence="6">
    <location>
        <begin position="368"/>
        <end position="391"/>
    </location>
</feature>
<dbReference type="Gene3D" id="1.20.1250.20">
    <property type="entry name" value="MFS general substrate transporter like domains"/>
    <property type="match status" value="2"/>
</dbReference>
<evidence type="ECO:0000256" key="1">
    <source>
        <dbReference type="ARBA" id="ARBA00004651"/>
    </source>
</evidence>
<evidence type="ECO:0000313" key="9">
    <source>
        <dbReference type="Proteomes" id="UP000658656"/>
    </source>
</evidence>
<dbReference type="RefSeq" id="WP_145935587.1">
    <property type="nucleotide sequence ID" value="NZ_BNAV01000003.1"/>
</dbReference>
<keyword evidence="5 6" id="KW-0472">Membrane</keyword>
<sequence>MRLSYVRELDEYPTGMRRMRVLAMAVLAILIGSYEAQIAPVVPLLLKDLHMSLATYGTVSAVATIAGALASAAGGRLTDHYGRVRLLVPLMLLTGVLCFVMTLVHSPTQLLFARIALSIVDGMAMAGTAPLVRDFSPRMGRAQGFGFWTWGPVGANFLASFVAGLTLPVFHDSWRSQFVIMGAFSLVISLVITFNIADLSPELRDRIRQTEHHEGEEARLARPPRLRNLLAHRHIWAHVVGISLWLVLYMTLTLYGQTMLAQSFHLTASKAATIMSVFWVLNLVTLIVIGRISDRLQLRKPICLAGTIAALAISAYLVSLVYRGSVSPVHLGITGALLGGALGVAYGPWMANYSEDAEDVDPRLQGTAWGIFGFISKAVAVIALFVIPRVVEAGGGWGIWMTVATVCLALFIPATLMFHGRWRRPAAKPSVPTTAAASS</sequence>
<dbReference type="PANTHER" id="PTHR43124:SF3">
    <property type="entry name" value="CHLORAMPHENICOL EFFLUX PUMP RV0191"/>
    <property type="match status" value="1"/>
</dbReference>
<dbReference type="AlphaFoldDB" id="A0A8H9IUU1"/>
<evidence type="ECO:0000256" key="4">
    <source>
        <dbReference type="ARBA" id="ARBA00022989"/>
    </source>
</evidence>
<evidence type="ECO:0000256" key="3">
    <source>
        <dbReference type="ARBA" id="ARBA00022692"/>
    </source>
</evidence>
<keyword evidence="3 6" id="KW-0812">Transmembrane</keyword>
<reference evidence="8" key="1">
    <citation type="journal article" date="2014" name="Int. J. Syst. Evol. Microbiol.">
        <title>Complete genome sequence of Corynebacterium casei LMG S-19264T (=DSM 44701T), isolated from a smear-ripened cheese.</title>
        <authorList>
            <consortium name="US DOE Joint Genome Institute (JGI-PGF)"/>
            <person name="Walter F."/>
            <person name="Albersmeier A."/>
            <person name="Kalinowski J."/>
            <person name="Ruckert C."/>
        </authorList>
    </citation>
    <scope>NUCLEOTIDE SEQUENCE</scope>
    <source>
        <strain evidence="8">CGMCC 4.7679</strain>
    </source>
</reference>
<dbReference type="PANTHER" id="PTHR43124">
    <property type="entry name" value="PURINE EFFLUX PUMP PBUE"/>
    <property type="match status" value="1"/>
</dbReference>
<dbReference type="Proteomes" id="UP000658656">
    <property type="component" value="Unassembled WGS sequence"/>
</dbReference>
<comment type="subcellular location">
    <subcellularLocation>
        <location evidence="1">Cell membrane</location>
        <topology evidence="1">Multi-pass membrane protein</topology>
    </subcellularLocation>
</comment>
<keyword evidence="2" id="KW-1003">Cell membrane</keyword>
<keyword evidence="9" id="KW-1185">Reference proteome</keyword>
<feature type="domain" description="Major facilitator superfamily (MFS) profile" evidence="7">
    <location>
        <begin position="20"/>
        <end position="422"/>
    </location>
</feature>
<feature type="transmembrane region" description="Helical" evidence="6">
    <location>
        <begin position="268"/>
        <end position="290"/>
    </location>
</feature>
<dbReference type="EMBL" id="BNAV01000003">
    <property type="protein sequence ID" value="GHF50586.1"/>
    <property type="molecule type" value="Genomic_DNA"/>
</dbReference>
<feature type="transmembrane region" description="Helical" evidence="6">
    <location>
        <begin position="397"/>
        <end position="418"/>
    </location>
</feature>
<protein>
    <recommendedName>
        <fullName evidence="7">Major facilitator superfamily (MFS) profile domain-containing protein</fullName>
    </recommendedName>
</protein>
<dbReference type="OrthoDB" id="3761592at2"/>
<dbReference type="InterPro" id="IPR011701">
    <property type="entry name" value="MFS"/>
</dbReference>
<feature type="transmembrane region" description="Helical" evidence="6">
    <location>
        <begin position="144"/>
        <end position="166"/>
    </location>
</feature>
<feature type="transmembrane region" description="Helical" evidence="6">
    <location>
        <begin position="235"/>
        <end position="256"/>
    </location>
</feature>
<name>A0A8H9IUU1_9PSEU</name>
<evidence type="ECO:0000256" key="5">
    <source>
        <dbReference type="ARBA" id="ARBA00023136"/>
    </source>
</evidence>
<dbReference type="Pfam" id="PF07690">
    <property type="entry name" value="MFS_1"/>
    <property type="match status" value="1"/>
</dbReference>
<dbReference type="GO" id="GO:0005886">
    <property type="term" value="C:plasma membrane"/>
    <property type="evidence" value="ECO:0007669"/>
    <property type="project" value="UniProtKB-SubCell"/>
</dbReference>
<organism evidence="8 9">
    <name type="scientific">Amycolatopsis bartoniae</name>
    <dbReference type="NCBI Taxonomy" id="941986"/>
    <lineage>
        <taxon>Bacteria</taxon>
        <taxon>Bacillati</taxon>
        <taxon>Actinomycetota</taxon>
        <taxon>Actinomycetes</taxon>
        <taxon>Pseudonocardiales</taxon>
        <taxon>Pseudonocardiaceae</taxon>
        <taxon>Amycolatopsis</taxon>
    </lineage>
</organism>
<evidence type="ECO:0000313" key="8">
    <source>
        <dbReference type="EMBL" id="GHF50586.1"/>
    </source>
</evidence>
<accession>A0A8H9IUU1</accession>
<gene>
    <name evidence="8" type="ORF">GCM10017566_24640</name>
</gene>
<dbReference type="InterPro" id="IPR020846">
    <property type="entry name" value="MFS_dom"/>
</dbReference>
<reference evidence="8" key="2">
    <citation type="submission" date="2020-09" db="EMBL/GenBank/DDBJ databases">
        <authorList>
            <person name="Sun Q."/>
            <person name="Zhou Y."/>
        </authorList>
    </citation>
    <scope>NUCLEOTIDE SEQUENCE</scope>
    <source>
        <strain evidence="8">CGMCC 4.7679</strain>
    </source>
</reference>
<dbReference type="InterPro" id="IPR036259">
    <property type="entry name" value="MFS_trans_sf"/>
</dbReference>
<dbReference type="GO" id="GO:0022857">
    <property type="term" value="F:transmembrane transporter activity"/>
    <property type="evidence" value="ECO:0007669"/>
    <property type="project" value="InterPro"/>
</dbReference>
<feature type="transmembrane region" description="Helical" evidence="6">
    <location>
        <begin position="111"/>
        <end position="132"/>
    </location>
</feature>
<feature type="transmembrane region" description="Helical" evidence="6">
    <location>
        <begin position="178"/>
        <end position="197"/>
    </location>
</feature>
<dbReference type="CDD" id="cd06174">
    <property type="entry name" value="MFS"/>
    <property type="match status" value="1"/>
</dbReference>
<dbReference type="SUPFAM" id="SSF103473">
    <property type="entry name" value="MFS general substrate transporter"/>
    <property type="match status" value="1"/>
</dbReference>
<feature type="transmembrane region" description="Helical" evidence="6">
    <location>
        <begin position="21"/>
        <end position="42"/>
    </location>
</feature>
<keyword evidence="4 6" id="KW-1133">Transmembrane helix</keyword>
<evidence type="ECO:0000259" key="7">
    <source>
        <dbReference type="PROSITE" id="PS50850"/>
    </source>
</evidence>
<dbReference type="InterPro" id="IPR050189">
    <property type="entry name" value="MFS_Efflux_Transporters"/>
</dbReference>